<dbReference type="Gene3D" id="2.130.10.10">
    <property type="entry name" value="YVTN repeat-like/Quinoprotein amine dehydrogenase"/>
    <property type="match status" value="1"/>
</dbReference>
<keyword evidence="6" id="KW-1185">Reference proteome</keyword>
<evidence type="ECO:0000313" key="5">
    <source>
        <dbReference type="EMBL" id="EMP29281.1"/>
    </source>
</evidence>
<dbReference type="GO" id="GO:0005765">
    <property type="term" value="C:lysosomal membrane"/>
    <property type="evidence" value="ECO:0007669"/>
    <property type="project" value="TreeGrafter"/>
</dbReference>
<accession>M7AV04</accession>
<dbReference type="AlphaFoldDB" id="M7AV04"/>
<dbReference type="PANTHER" id="PTHR22805:SF2">
    <property type="entry name" value="WD REPEAT-CONTAINING PROTEIN 41"/>
    <property type="match status" value="1"/>
</dbReference>
<dbReference type="EMBL" id="KB557568">
    <property type="protein sequence ID" value="EMP29281.1"/>
    <property type="molecule type" value="Genomic_DNA"/>
</dbReference>
<evidence type="ECO:0000256" key="3">
    <source>
        <dbReference type="PROSITE-ProRule" id="PRU00221"/>
    </source>
</evidence>
<evidence type="ECO:0000313" key="6">
    <source>
        <dbReference type="Proteomes" id="UP000031443"/>
    </source>
</evidence>
<evidence type="ECO:0000256" key="2">
    <source>
        <dbReference type="ARBA" id="ARBA00022737"/>
    </source>
</evidence>
<dbReference type="STRING" id="8469.M7AV04"/>
<protein>
    <submittedName>
        <fullName evidence="5">WD repeat-containing protein 41</fullName>
    </submittedName>
</protein>
<dbReference type="InterPro" id="IPR019775">
    <property type="entry name" value="WD40_repeat_CS"/>
</dbReference>
<reference evidence="6" key="1">
    <citation type="journal article" date="2013" name="Nat. Genet.">
        <title>The draft genomes of soft-shell turtle and green sea turtle yield insights into the development and evolution of the turtle-specific body plan.</title>
        <authorList>
            <person name="Wang Z."/>
            <person name="Pascual-Anaya J."/>
            <person name="Zadissa A."/>
            <person name="Li W."/>
            <person name="Niimura Y."/>
            <person name="Huang Z."/>
            <person name="Li C."/>
            <person name="White S."/>
            <person name="Xiong Z."/>
            <person name="Fang D."/>
            <person name="Wang B."/>
            <person name="Ming Y."/>
            <person name="Chen Y."/>
            <person name="Zheng Y."/>
            <person name="Kuraku S."/>
            <person name="Pignatelli M."/>
            <person name="Herrero J."/>
            <person name="Beal K."/>
            <person name="Nozawa M."/>
            <person name="Li Q."/>
            <person name="Wang J."/>
            <person name="Zhang H."/>
            <person name="Yu L."/>
            <person name="Shigenobu S."/>
            <person name="Wang J."/>
            <person name="Liu J."/>
            <person name="Flicek P."/>
            <person name="Searle S."/>
            <person name="Wang J."/>
            <person name="Kuratani S."/>
            <person name="Yin Y."/>
            <person name="Aken B."/>
            <person name="Zhang G."/>
            <person name="Irie N."/>
        </authorList>
    </citation>
    <scope>NUCLEOTIDE SEQUENCE [LARGE SCALE GENOMIC DNA]</scope>
</reference>
<gene>
    <name evidence="5" type="ORF">UY3_13601</name>
</gene>
<keyword evidence="2" id="KW-0677">Repeat</keyword>
<sequence length="145" mass="16027">MYEGYQSYCTVCREGKELLLCSNAVPRLPAAPRRREVTCVFAAVGKGIYVYNLQMKRVIACQRTAHDSIVLHIAKLPNRQLISCSEDGSVRIWELREKQQLPAEPVPTGFLSSLYLSPQKISETGIGNLDMQVPGSNSNPGGCNK</sequence>
<dbReference type="InterPro" id="IPR015943">
    <property type="entry name" value="WD40/YVTN_repeat-like_dom_sf"/>
</dbReference>
<dbReference type="PROSITE" id="PS50294">
    <property type="entry name" value="WD_REPEATS_REGION"/>
    <property type="match status" value="1"/>
</dbReference>
<dbReference type="InterPro" id="IPR040102">
    <property type="entry name" value="WDR41"/>
</dbReference>
<evidence type="ECO:0000256" key="1">
    <source>
        <dbReference type="ARBA" id="ARBA00022574"/>
    </source>
</evidence>
<feature type="region of interest" description="Disordered" evidence="4">
    <location>
        <begin position="126"/>
        <end position="145"/>
    </location>
</feature>
<dbReference type="SUPFAM" id="SSF50978">
    <property type="entry name" value="WD40 repeat-like"/>
    <property type="match status" value="1"/>
</dbReference>
<dbReference type="InterPro" id="IPR001680">
    <property type="entry name" value="WD40_rpt"/>
</dbReference>
<dbReference type="SMART" id="SM00320">
    <property type="entry name" value="WD40"/>
    <property type="match status" value="1"/>
</dbReference>
<name>M7AV04_CHEMY</name>
<dbReference type="eggNOG" id="ENOG502QURA">
    <property type="taxonomic scope" value="Eukaryota"/>
</dbReference>
<organism evidence="5 6">
    <name type="scientific">Chelonia mydas</name>
    <name type="common">Green sea-turtle</name>
    <name type="synonym">Chelonia agassizi</name>
    <dbReference type="NCBI Taxonomy" id="8469"/>
    <lineage>
        <taxon>Eukaryota</taxon>
        <taxon>Metazoa</taxon>
        <taxon>Chordata</taxon>
        <taxon>Craniata</taxon>
        <taxon>Vertebrata</taxon>
        <taxon>Euteleostomi</taxon>
        <taxon>Archelosauria</taxon>
        <taxon>Testudinata</taxon>
        <taxon>Testudines</taxon>
        <taxon>Cryptodira</taxon>
        <taxon>Durocryptodira</taxon>
        <taxon>Americhelydia</taxon>
        <taxon>Chelonioidea</taxon>
        <taxon>Cheloniidae</taxon>
        <taxon>Chelonia</taxon>
    </lineage>
</organism>
<keyword evidence="1 3" id="KW-0853">WD repeat</keyword>
<dbReference type="InterPro" id="IPR036322">
    <property type="entry name" value="WD40_repeat_dom_sf"/>
</dbReference>
<dbReference type="GO" id="GO:0010506">
    <property type="term" value="P:regulation of autophagy"/>
    <property type="evidence" value="ECO:0007669"/>
    <property type="project" value="InterPro"/>
</dbReference>
<proteinExistence type="predicted"/>
<dbReference type="Pfam" id="PF25178">
    <property type="entry name" value="Beta-prop_WDR41"/>
    <property type="match status" value="1"/>
</dbReference>
<dbReference type="PROSITE" id="PS50082">
    <property type="entry name" value="WD_REPEATS_2"/>
    <property type="match status" value="1"/>
</dbReference>
<feature type="repeat" description="WD" evidence="3">
    <location>
        <begin position="63"/>
        <end position="103"/>
    </location>
</feature>
<dbReference type="Proteomes" id="UP000031443">
    <property type="component" value="Unassembled WGS sequence"/>
</dbReference>
<dbReference type="PROSITE" id="PS00678">
    <property type="entry name" value="WD_REPEATS_1"/>
    <property type="match status" value="1"/>
</dbReference>
<evidence type="ECO:0000256" key="4">
    <source>
        <dbReference type="SAM" id="MobiDB-lite"/>
    </source>
</evidence>
<dbReference type="PANTHER" id="PTHR22805">
    <property type="entry name" value="WDR41-RELATED"/>
    <property type="match status" value="1"/>
</dbReference>
<feature type="compositionally biased region" description="Polar residues" evidence="4">
    <location>
        <begin position="134"/>
        <end position="145"/>
    </location>
</feature>